<protein>
    <submittedName>
        <fullName evidence="1">Uncharacterized protein</fullName>
    </submittedName>
</protein>
<dbReference type="EMBL" id="BARS01057110">
    <property type="protein sequence ID" value="GAG48664.1"/>
    <property type="molecule type" value="Genomic_DNA"/>
</dbReference>
<accession>X0XYY3</accession>
<gene>
    <name evidence="1" type="ORF">S01H1_83863</name>
</gene>
<reference evidence="1" key="1">
    <citation type="journal article" date="2014" name="Front. Microbiol.">
        <title>High frequency of phylogenetically diverse reductive dehalogenase-homologous genes in deep subseafloor sedimentary metagenomes.</title>
        <authorList>
            <person name="Kawai M."/>
            <person name="Futagami T."/>
            <person name="Toyoda A."/>
            <person name="Takaki Y."/>
            <person name="Nishi S."/>
            <person name="Hori S."/>
            <person name="Arai W."/>
            <person name="Tsubouchi T."/>
            <person name="Morono Y."/>
            <person name="Uchiyama I."/>
            <person name="Ito T."/>
            <person name="Fujiyama A."/>
            <person name="Inagaki F."/>
            <person name="Takami H."/>
        </authorList>
    </citation>
    <scope>NUCLEOTIDE SEQUENCE</scope>
    <source>
        <strain evidence="1">Expedition CK06-06</strain>
    </source>
</reference>
<comment type="caution">
    <text evidence="1">The sequence shown here is derived from an EMBL/GenBank/DDBJ whole genome shotgun (WGS) entry which is preliminary data.</text>
</comment>
<organism evidence="1">
    <name type="scientific">marine sediment metagenome</name>
    <dbReference type="NCBI Taxonomy" id="412755"/>
    <lineage>
        <taxon>unclassified sequences</taxon>
        <taxon>metagenomes</taxon>
        <taxon>ecological metagenomes</taxon>
    </lineage>
</organism>
<proteinExistence type="predicted"/>
<evidence type="ECO:0000313" key="1">
    <source>
        <dbReference type="EMBL" id="GAG48664.1"/>
    </source>
</evidence>
<feature type="non-terminal residue" evidence="1">
    <location>
        <position position="1"/>
    </location>
</feature>
<name>X0XYY3_9ZZZZ</name>
<sequence length="30" mass="3307">RLNWNAWGRGVAECMRQVLPAELAAKVVPA</sequence>
<dbReference type="AlphaFoldDB" id="X0XYY3"/>